<evidence type="ECO:0000313" key="2">
    <source>
        <dbReference type="Proteomes" id="UP000722625"/>
    </source>
</evidence>
<dbReference type="EMBL" id="JAGYVZ010000043">
    <property type="protein sequence ID" value="MBS7234051.1"/>
    <property type="molecule type" value="Genomic_DNA"/>
</dbReference>
<reference evidence="1 2" key="1">
    <citation type="journal article" date="2018" name="Int. J. Syst. Evol. Microbiol.">
        <title>Flavobacterium chryseum sp. nov. and Flavobacterium psychroterrae sp. nov., novel environmental bacteria isolated from Antarctica.</title>
        <authorList>
            <person name="Kralova S."/>
            <person name="Svec P."/>
            <person name="Busse H.J."/>
            <person name="Stankova E."/>
            <person name="Vaczi P."/>
            <person name="Sedlacek I."/>
        </authorList>
    </citation>
    <scope>NUCLEOTIDE SEQUENCE [LARGE SCALE GENOMIC DNA]</scope>
    <source>
        <strain evidence="1 2">CCM 8827</strain>
    </source>
</reference>
<dbReference type="RefSeq" id="WP_213307813.1">
    <property type="nucleotide sequence ID" value="NZ_JAGYVZ010000043.1"/>
</dbReference>
<evidence type="ECO:0000313" key="1">
    <source>
        <dbReference type="EMBL" id="MBS7234051.1"/>
    </source>
</evidence>
<dbReference type="Proteomes" id="UP000722625">
    <property type="component" value="Unassembled WGS sequence"/>
</dbReference>
<gene>
    <name evidence="1" type="ORF">KHA90_23895</name>
</gene>
<name>A0ABS5PKN6_9FLAO</name>
<comment type="caution">
    <text evidence="1">The sequence shown here is derived from an EMBL/GenBank/DDBJ whole genome shotgun (WGS) entry which is preliminary data.</text>
</comment>
<sequence length="142" mass="17317">MEELITYKVTFKETADEWLFQYRKDDGVVYSFFNLKGKRVLKLLENVQFPGTKNEMENWTKYKHLVTIEMVLNDYSFEAFWIKYNLKIKKEKAETAWKKLDFVDTIKCFNQLPKYHEYLAKTTQAKAHLVTWLNQKRYNDEY</sequence>
<accession>A0ABS5PKN6</accession>
<proteinExistence type="predicted"/>
<protein>
    <submittedName>
        <fullName evidence="1">Uncharacterized protein</fullName>
    </submittedName>
</protein>
<keyword evidence="2" id="KW-1185">Reference proteome</keyword>
<organism evidence="1 2">
    <name type="scientific">Flavobacterium psychroterrae</name>
    <dbReference type="NCBI Taxonomy" id="2133767"/>
    <lineage>
        <taxon>Bacteria</taxon>
        <taxon>Pseudomonadati</taxon>
        <taxon>Bacteroidota</taxon>
        <taxon>Flavobacteriia</taxon>
        <taxon>Flavobacteriales</taxon>
        <taxon>Flavobacteriaceae</taxon>
        <taxon>Flavobacterium</taxon>
    </lineage>
</organism>